<protein>
    <submittedName>
        <fullName evidence="1">Uncharacterized protein</fullName>
    </submittedName>
</protein>
<sequence>MPAAFLARLKPLEHLFRQHKYIDSLTQDPRAGRLQYDVEDYLRTQPVRGYHCTREPMPGYFSNHGLRLTDIASHQAEFLAQWGHLFTDSEKEDMRRAWNSYFVGTGQERARNGMLWFCLTECSARVHGTRVFFDHFGGEAVFMPLKDHPTIALKLGKIGTPVVVEARLQPGTTAPLRLALPLLSAYHRTVRPDAHVWEAETNIRRPVPPADVLAVSRRRPQQRGHACSW</sequence>
<gene>
    <name evidence="1" type="ORF">RT97_05290</name>
</gene>
<evidence type="ECO:0000313" key="2">
    <source>
        <dbReference type="Proteomes" id="UP000032067"/>
    </source>
</evidence>
<proteinExistence type="predicted"/>
<evidence type="ECO:0000313" key="1">
    <source>
        <dbReference type="EMBL" id="KIQ35319.1"/>
    </source>
</evidence>
<name>A0A0D0MWL6_VARPD</name>
<reference evidence="1 2" key="1">
    <citation type="submission" date="2014-12" db="EMBL/GenBank/DDBJ databases">
        <title>16Stimator: statistical estimation of ribosomal gene copy numbers from draft genome assemblies.</title>
        <authorList>
            <person name="Perisin M.A."/>
            <person name="Vetter M."/>
            <person name="Gilbert J.A."/>
            <person name="Bergelson J."/>
        </authorList>
    </citation>
    <scope>NUCLEOTIDE SEQUENCE [LARGE SCALE GENOMIC DNA]</scope>
    <source>
        <strain evidence="1 2">MEDvA23</strain>
    </source>
</reference>
<accession>A0A0D0MWL6</accession>
<organism evidence="1 2">
    <name type="scientific">Variovorax paradoxus</name>
    <dbReference type="NCBI Taxonomy" id="34073"/>
    <lineage>
        <taxon>Bacteria</taxon>
        <taxon>Pseudomonadati</taxon>
        <taxon>Pseudomonadota</taxon>
        <taxon>Betaproteobacteria</taxon>
        <taxon>Burkholderiales</taxon>
        <taxon>Comamonadaceae</taxon>
        <taxon>Variovorax</taxon>
    </lineage>
</organism>
<dbReference type="EMBL" id="JXQQ01000010">
    <property type="protein sequence ID" value="KIQ35319.1"/>
    <property type="molecule type" value="Genomic_DNA"/>
</dbReference>
<comment type="caution">
    <text evidence="1">The sequence shown here is derived from an EMBL/GenBank/DDBJ whole genome shotgun (WGS) entry which is preliminary data.</text>
</comment>
<dbReference type="AlphaFoldDB" id="A0A0D0MWL6"/>
<dbReference type="Proteomes" id="UP000032067">
    <property type="component" value="Unassembled WGS sequence"/>
</dbReference>